<dbReference type="InterPro" id="IPR032817">
    <property type="entry name" value="Mon2_C"/>
</dbReference>
<reference evidence="4" key="1">
    <citation type="submission" date="2023-04" db="EMBL/GenBank/DDBJ databases">
        <title>Phytophthora lilii NBRC 32176.</title>
        <authorList>
            <person name="Ichikawa N."/>
            <person name="Sato H."/>
            <person name="Tonouchi N."/>
        </authorList>
    </citation>
    <scope>NUCLEOTIDE SEQUENCE</scope>
    <source>
        <strain evidence="4">NBRC 32176</strain>
    </source>
</reference>
<feature type="domain" description="Mon2 C-terminal" evidence="3">
    <location>
        <begin position="1158"/>
        <end position="1343"/>
    </location>
</feature>
<organism evidence="4 5">
    <name type="scientific">Phytophthora lilii</name>
    <dbReference type="NCBI Taxonomy" id="2077276"/>
    <lineage>
        <taxon>Eukaryota</taxon>
        <taxon>Sar</taxon>
        <taxon>Stramenopiles</taxon>
        <taxon>Oomycota</taxon>
        <taxon>Peronosporomycetes</taxon>
        <taxon>Peronosporales</taxon>
        <taxon>Peronosporaceae</taxon>
        <taxon>Phytophthora</taxon>
    </lineage>
</organism>
<dbReference type="Pfam" id="PF09324">
    <property type="entry name" value="Sec7-like_HDS"/>
    <property type="match status" value="1"/>
</dbReference>
<dbReference type="Pfam" id="PF16206">
    <property type="entry name" value="Mon2_C"/>
    <property type="match status" value="1"/>
</dbReference>
<comment type="caution">
    <text evidence="4">The sequence shown here is derived from an EMBL/GenBank/DDBJ whole genome shotgun (WGS) entry which is preliminary data.</text>
</comment>
<name>A0A9W6X441_9STRA</name>
<dbReference type="PANTHER" id="PTHR10663">
    <property type="entry name" value="GUANYL-NUCLEOTIDE EXCHANGE FACTOR"/>
    <property type="match status" value="1"/>
</dbReference>
<dbReference type="EMBL" id="BSXW01000843">
    <property type="protein sequence ID" value="GMF30524.1"/>
    <property type="molecule type" value="Genomic_DNA"/>
</dbReference>
<feature type="region of interest" description="Disordered" evidence="1">
    <location>
        <begin position="867"/>
        <end position="901"/>
    </location>
</feature>
<feature type="compositionally biased region" description="Low complexity" evidence="1">
    <location>
        <begin position="220"/>
        <end position="230"/>
    </location>
</feature>
<dbReference type="SUPFAM" id="SSF48371">
    <property type="entry name" value="ARM repeat"/>
    <property type="match status" value="1"/>
</dbReference>
<accession>A0A9W6X441</accession>
<feature type="region of interest" description="Disordered" evidence="1">
    <location>
        <begin position="723"/>
        <end position="744"/>
    </location>
</feature>
<dbReference type="OrthoDB" id="294853at2759"/>
<feature type="compositionally biased region" description="Polar residues" evidence="1">
    <location>
        <begin position="1"/>
        <end position="15"/>
    </location>
</feature>
<dbReference type="PANTHER" id="PTHR10663:SF375">
    <property type="entry name" value="LD29171P"/>
    <property type="match status" value="1"/>
</dbReference>
<dbReference type="InterPro" id="IPR015403">
    <property type="entry name" value="Mon2/Sec7/BIG1-like_HDS"/>
</dbReference>
<evidence type="ECO:0000313" key="5">
    <source>
        <dbReference type="Proteomes" id="UP001165083"/>
    </source>
</evidence>
<feature type="region of interest" description="Disordered" evidence="1">
    <location>
        <begin position="57"/>
        <end position="257"/>
    </location>
</feature>
<dbReference type="InterPro" id="IPR016024">
    <property type="entry name" value="ARM-type_fold"/>
</dbReference>
<feature type="domain" description="Mon2/Sec7/BIG1-like HDS" evidence="2">
    <location>
        <begin position="1025"/>
        <end position="1090"/>
    </location>
</feature>
<gene>
    <name evidence="4" type="ORF">Plil01_001302400</name>
</gene>
<evidence type="ECO:0000313" key="4">
    <source>
        <dbReference type="EMBL" id="GMF30524.1"/>
    </source>
</evidence>
<feature type="compositionally biased region" description="Low complexity" evidence="1">
    <location>
        <begin position="175"/>
        <end position="188"/>
    </location>
</feature>
<feature type="compositionally biased region" description="Low complexity" evidence="1">
    <location>
        <begin position="126"/>
        <end position="153"/>
    </location>
</feature>
<proteinExistence type="predicted"/>
<evidence type="ECO:0000256" key="1">
    <source>
        <dbReference type="SAM" id="MobiDB-lite"/>
    </source>
</evidence>
<keyword evidence="5" id="KW-1185">Reference proteome</keyword>
<feature type="compositionally biased region" description="Low complexity" evidence="1">
    <location>
        <begin position="80"/>
        <end position="116"/>
    </location>
</feature>
<feature type="region of interest" description="Disordered" evidence="1">
    <location>
        <begin position="1"/>
        <end position="37"/>
    </location>
</feature>
<feature type="compositionally biased region" description="Basic and acidic residues" evidence="1">
    <location>
        <begin position="207"/>
        <end position="219"/>
    </location>
</feature>
<evidence type="ECO:0000259" key="3">
    <source>
        <dbReference type="Pfam" id="PF16206"/>
    </source>
</evidence>
<sequence>MANRPHSSSAVPTTSVKKHVPTDTSLLGAPSPSRVFPACRRPKQQLTTINHTYLLNLSPSGTPTIPDARSRIPPRRSVCTTPAASATATRPGDDGLPAPAGRRPARAAGRGQAQVPGGEGGRGPRAGDAAGAAAAVRGAAARGGARARPGPRAVPERERAAALPAGLQPYERVAQDPGAGAGQHPAPGELGRHRAGQRGQHPARPADPGREERARRRAGEVAADAAATHDAGLRGEEGVGEGQSAGRPGRRSGRGLVGNEDMVMQAVWICMHLHASSSSASSMVGNTAAMTIRQVVSLAFGKVDSSPGAKHVGVLLFQELCFMSREENGMWLKRTAVSPMTAALGVELLETVLASHYGLFRLDIEFKAVLKQQMTPLVQSVLEMGCNDKHGGSAGSGIMGPANTSITSSNTTGAAGPFFPLLVRGMRLASTLLCHFADCLDGECALILHALLEIIATGTYTTPDTSKSPPTPSKSPDSKFHAANAIANFKEAKNFLTHSSSSNSNSSNTASGAGSGINFVTWPVLLSLEVLNRVCLEPDMVAAMVNYPDGVLVAITRTTSSVIMTSPPSDFRPQGPDGAAPRSGLELLNEQETPVLQQFFMAVRVAASCQCNMAASVFELSRSTDNEEVCEKLAKACVAVVAPAVIQSMNCVMRHCREVDLVTMSLKSYHVLATVASRLRANMQSPSARETWCKQMDEVVLTCLRALCGFSFPLPDGIRGNAKGSISTNGPGSSGPGDYQDESMADDGESCLVVISWREVHAMKALFGAAHVMEEELSQMEWCVLLEGFEIVVGLTDPKLKNGQQKLPTKNYRISAFRVEDEDVEQQLMMLSSSIVDFFRDALKLSSAALRKLLAAVRRVSWDQVGLPVPNRDADPTPESTSSTSSGDEWTMIDDGDASSPTSNHHMRIYQSYLGVGLTGSGTFMPCFALRMLTQLASSSKRCFEEVMRELVLMSTFVPQPPLKAAQFPQLGQFQVFTTESILQLMQNALQNVVNSVSPTAKPTMEALDAARNAETPAAPHVFDQQELFVPLLKLARSDMKDRTLTGMLEMLNACGHLISSGWPIILAAVQEACEIGDAKTQVLAFKCLRLIVDDLVVSIPSSYLPDCIKCIGRFGSRAKDVNISLTAVNELWSVADVIGKQKIRQESDPSQRKQGQWGYIFAEFSSVALNDRAEVRNSSINTLFGTAVTYGAQFELSEWQLFINSTVLPLAAKLCETQQKKSMRAVGKDEASAGAGYMLHHSRDNAEKQWNESRVLMLTGISRVLETNWHFLLQHTSWFATVWRELLQHVALNAAFGMPKEVVLAAVKTLQTLLQVSSAGDFDHIAQSQPVRAGVGMRVVGGALVSSSTPTSAASTSPNLRRATSAPVYRDPALWEEAFSQLLRLCDERQIAAEKDKNPVLLWKEDEEQEIASAVVSVLVTLYMQAKEFEFKDVRNVEKMLDLFAVLISRHVLGTPAIGNGAVTKAITNITTNSLQSRVLNAFEECGSFASHPEVHTKTLDQLVGYVTQSSTKDLVFFTRHALTSLAKLYASVSKEAREKRFLSVLFCTQPFLQFDEGLATPESSPSPSPEKPLTAAQKAATQLWKHALRVLLVVISSGLVAVRLAEACWRPLLETIAGFVQPNGGKFPSCVQSEEDEVLVLSVLECVVDSTIALLSDGSDIKSHVGQQFNAFIGDLVALLCSGVDALEHNKAIIRCCVRQLTTMCIQMADQELAAFARARLVACCNTALARFADLDSSVQPKPRSPSSPTYSSERNARLTSFSTMPAVPGSNEPQLVAARERVVVLLASALEVEMQPRSLMEMYPALCGCISSSDLEVRQLVQRLLLSGRLSDFCLELMDAWERQSH</sequence>
<evidence type="ECO:0000259" key="2">
    <source>
        <dbReference type="Pfam" id="PF09324"/>
    </source>
</evidence>
<protein>
    <submittedName>
        <fullName evidence="4">Unnamed protein product</fullName>
    </submittedName>
</protein>
<feature type="region of interest" description="Disordered" evidence="1">
    <location>
        <begin position="1739"/>
        <end position="1758"/>
    </location>
</feature>
<dbReference type="Proteomes" id="UP001165083">
    <property type="component" value="Unassembled WGS sequence"/>
</dbReference>